<dbReference type="Proteomes" id="UP000480178">
    <property type="component" value="Chromosome"/>
</dbReference>
<dbReference type="PANTHER" id="PTHR43000">
    <property type="entry name" value="DTDP-D-GLUCOSE 4,6-DEHYDRATASE-RELATED"/>
    <property type="match status" value="1"/>
</dbReference>
<dbReference type="Gene3D" id="3.40.50.720">
    <property type="entry name" value="NAD(P)-binding Rossmann-like Domain"/>
    <property type="match status" value="1"/>
</dbReference>
<evidence type="ECO:0000256" key="1">
    <source>
        <dbReference type="ARBA" id="ARBA00007637"/>
    </source>
</evidence>
<protein>
    <submittedName>
        <fullName evidence="3">SDR family oxidoreductase</fullName>
    </submittedName>
</protein>
<dbReference type="InterPro" id="IPR036291">
    <property type="entry name" value="NAD(P)-bd_dom_sf"/>
</dbReference>
<dbReference type="PRINTS" id="PR01713">
    <property type="entry name" value="NUCEPIMERASE"/>
</dbReference>
<evidence type="ECO:0000259" key="2">
    <source>
        <dbReference type="Pfam" id="PF01370"/>
    </source>
</evidence>
<evidence type="ECO:0000313" key="3">
    <source>
        <dbReference type="EMBL" id="QHT68323.1"/>
    </source>
</evidence>
<accession>A0A6C0GKY8</accession>
<dbReference type="InterPro" id="IPR001509">
    <property type="entry name" value="Epimerase_deHydtase"/>
</dbReference>
<dbReference type="Pfam" id="PF01370">
    <property type="entry name" value="Epimerase"/>
    <property type="match status" value="1"/>
</dbReference>
<keyword evidence="4" id="KW-1185">Reference proteome</keyword>
<organism evidence="3 4">
    <name type="scientific">Rhodocytophaga rosea</name>
    <dbReference type="NCBI Taxonomy" id="2704465"/>
    <lineage>
        <taxon>Bacteria</taxon>
        <taxon>Pseudomonadati</taxon>
        <taxon>Bacteroidota</taxon>
        <taxon>Cytophagia</taxon>
        <taxon>Cytophagales</taxon>
        <taxon>Rhodocytophagaceae</taxon>
        <taxon>Rhodocytophaga</taxon>
    </lineage>
</organism>
<dbReference type="EMBL" id="CP048222">
    <property type="protein sequence ID" value="QHT68323.1"/>
    <property type="molecule type" value="Genomic_DNA"/>
</dbReference>
<comment type="similarity">
    <text evidence="1">Belongs to the NAD(P)-dependent epimerase/dehydratase family.</text>
</comment>
<reference evidence="3 4" key="1">
    <citation type="submission" date="2020-01" db="EMBL/GenBank/DDBJ databases">
        <authorList>
            <person name="Kim M.K."/>
        </authorList>
    </citation>
    <scope>NUCLEOTIDE SEQUENCE [LARGE SCALE GENOMIC DNA]</scope>
    <source>
        <strain evidence="3 4">172606-1</strain>
    </source>
</reference>
<proteinExistence type="inferred from homology"/>
<evidence type="ECO:0000313" key="4">
    <source>
        <dbReference type="Proteomes" id="UP000480178"/>
    </source>
</evidence>
<dbReference type="SUPFAM" id="SSF51735">
    <property type="entry name" value="NAD(P)-binding Rossmann-fold domains"/>
    <property type="match status" value="1"/>
</dbReference>
<dbReference type="Gene3D" id="3.90.25.10">
    <property type="entry name" value="UDP-galactose 4-epimerase, domain 1"/>
    <property type="match status" value="1"/>
</dbReference>
<dbReference type="RefSeq" id="WP_162444337.1">
    <property type="nucleotide sequence ID" value="NZ_CP048222.1"/>
</dbReference>
<gene>
    <name evidence="3" type="ORF">GXP67_17580</name>
</gene>
<name>A0A6C0GKY8_9BACT</name>
<feature type="domain" description="NAD-dependent epimerase/dehydratase" evidence="2">
    <location>
        <begin position="17"/>
        <end position="256"/>
    </location>
</feature>
<dbReference type="AlphaFoldDB" id="A0A6C0GKY8"/>
<dbReference type="KEGG" id="rhoz:GXP67_17580"/>
<sequence>MYETPFHKEDLSKYSFLITGGAGFIGSNLAEYLLKYNAGKVRILDDLSTGFDSNIEIFNNNTAFEYLSGDIRDIQICQEACKGVDIVLHQAALGSVPRSIKDPVPTNAVNIDGFLNMLIAARDNKVKRFVYAASSSVYGDSKELPKVEDRIGKPLSPYAVTKLVNELYADVFARTYQLPVIGLRYFNVFGPRQSPKGAYAAVIPLFIQAISQNTSPVIFGDGEQTRDFTFVENAVQANIRAAFAPDSAINQVYNIAVGESTSLNQLFYSLAAITGSTLKPTYVAERSGDIRNSLADISKANTLLNYQPAVKIKQGLQITWDWFMNHK</sequence>
<dbReference type="CDD" id="cd05256">
    <property type="entry name" value="UDP_AE_SDR_e"/>
    <property type="match status" value="1"/>
</dbReference>